<comment type="subcellular location">
    <subcellularLocation>
        <location evidence="1">Endoplasmic reticulum membrane</location>
        <topology evidence="1">Multi-pass membrane protein</topology>
    </subcellularLocation>
</comment>
<evidence type="ECO:0000313" key="10">
    <source>
        <dbReference type="EMBL" id="SHO76150.1"/>
    </source>
</evidence>
<evidence type="ECO:0000256" key="1">
    <source>
        <dbReference type="ARBA" id="ARBA00004477"/>
    </source>
</evidence>
<organism evidence="10 11">
    <name type="scientific">Malassezia sympodialis (strain ATCC 42132)</name>
    <name type="common">Atopic eczema-associated yeast</name>
    <dbReference type="NCBI Taxonomy" id="1230383"/>
    <lineage>
        <taxon>Eukaryota</taxon>
        <taxon>Fungi</taxon>
        <taxon>Dikarya</taxon>
        <taxon>Basidiomycota</taxon>
        <taxon>Ustilaginomycotina</taxon>
        <taxon>Malasseziomycetes</taxon>
        <taxon>Malasseziales</taxon>
        <taxon>Malasseziaceae</taxon>
        <taxon>Malassezia</taxon>
    </lineage>
</organism>
<keyword evidence="11" id="KW-1185">Reference proteome</keyword>
<dbReference type="OrthoDB" id="3360351at2759"/>
<accession>A0A1M8A114</accession>
<feature type="transmembrane region" description="Helical" evidence="8">
    <location>
        <begin position="199"/>
        <end position="220"/>
    </location>
</feature>
<comment type="similarity">
    <text evidence="7">Belongs to the type 2 lipid phosphate phosphatase family.</text>
</comment>
<dbReference type="STRING" id="1230383.A0A1M8A114"/>
<proteinExistence type="inferred from homology"/>
<feature type="transmembrane region" description="Helical" evidence="8">
    <location>
        <begin position="232"/>
        <end position="252"/>
    </location>
</feature>
<dbReference type="AlphaFoldDB" id="A0A1M8A114"/>
<evidence type="ECO:0000259" key="9">
    <source>
        <dbReference type="SMART" id="SM00014"/>
    </source>
</evidence>
<name>A0A1M8A114_MALS4</name>
<evidence type="ECO:0000313" key="11">
    <source>
        <dbReference type="Proteomes" id="UP000186303"/>
    </source>
</evidence>
<feature type="transmembrane region" description="Helical" evidence="8">
    <location>
        <begin position="419"/>
        <end position="437"/>
    </location>
</feature>
<dbReference type="VEuPathDB" id="FungiDB:MSYG_0485"/>
<evidence type="ECO:0000256" key="8">
    <source>
        <dbReference type="SAM" id="Phobius"/>
    </source>
</evidence>
<evidence type="ECO:0000256" key="6">
    <source>
        <dbReference type="ARBA" id="ARBA00023136"/>
    </source>
</evidence>
<dbReference type="Pfam" id="PF01569">
    <property type="entry name" value="PAP2"/>
    <property type="match status" value="1"/>
</dbReference>
<dbReference type="GO" id="GO:0042392">
    <property type="term" value="F:sphingosine-1-phosphate phosphatase activity"/>
    <property type="evidence" value="ECO:0007669"/>
    <property type="project" value="TreeGrafter"/>
</dbReference>
<dbReference type="InterPro" id="IPR036938">
    <property type="entry name" value="PAP2/HPO_sf"/>
</dbReference>
<keyword evidence="3" id="KW-0378">Hydrolase</keyword>
<evidence type="ECO:0000256" key="5">
    <source>
        <dbReference type="ARBA" id="ARBA00022989"/>
    </source>
</evidence>
<dbReference type="PANTHER" id="PTHR14969">
    <property type="entry name" value="SPHINGOSINE-1-PHOSPHATE PHOSPHOHYDROLASE"/>
    <property type="match status" value="1"/>
</dbReference>
<dbReference type="Gene3D" id="1.20.144.10">
    <property type="entry name" value="Phosphatidic acid phosphatase type 2/haloperoxidase"/>
    <property type="match status" value="1"/>
</dbReference>
<dbReference type="Proteomes" id="UP000186303">
    <property type="component" value="Chromosome 1"/>
</dbReference>
<dbReference type="InterPro" id="IPR000326">
    <property type="entry name" value="PAP2/HPO"/>
</dbReference>
<feature type="transmembrane region" description="Helical" evidence="8">
    <location>
        <begin position="326"/>
        <end position="348"/>
    </location>
</feature>
<keyword evidence="2 8" id="KW-0812">Transmembrane</keyword>
<protein>
    <submittedName>
        <fullName evidence="10">Similar to S.cerevisiae protein LCB3 (Long-chain base-1-phosphate phosphatase)</fullName>
    </submittedName>
</protein>
<evidence type="ECO:0000256" key="2">
    <source>
        <dbReference type="ARBA" id="ARBA00022692"/>
    </source>
</evidence>
<evidence type="ECO:0000256" key="4">
    <source>
        <dbReference type="ARBA" id="ARBA00022824"/>
    </source>
</evidence>
<dbReference type="CDD" id="cd03388">
    <property type="entry name" value="PAP2_SPPase1"/>
    <property type="match status" value="1"/>
</dbReference>
<evidence type="ECO:0000256" key="3">
    <source>
        <dbReference type="ARBA" id="ARBA00022801"/>
    </source>
</evidence>
<dbReference type="PANTHER" id="PTHR14969:SF28">
    <property type="entry name" value="DIHYDROSPHINGOSINE 1-PHOSPHATE PHOSPHATASE LCB3-RELATED"/>
    <property type="match status" value="1"/>
</dbReference>
<keyword evidence="4" id="KW-0256">Endoplasmic reticulum</keyword>
<feature type="transmembrane region" description="Helical" evidence="8">
    <location>
        <begin position="131"/>
        <end position="149"/>
    </location>
</feature>
<feature type="transmembrane region" description="Helical" evidence="8">
    <location>
        <begin position="84"/>
        <end position="103"/>
    </location>
</feature>
<sequence>MVRHATGAGHDANRRHHGALWLLRNAIRSHVRESSVSLARHQAHVMHPFLDKYFLYTSILGSHTFFLLFLPPIYLLLEPSFGRILILTLGLGVYLTAIVKDYFCIERPLSPPVRRLIIGSYHLEYGFPSTHSANAVGMSIAVYYFLIQIRKTLSFLIDFKLMQPNGWSTLIRSSPLTELVILFYTCTVIYGRLYLGMHSIIDCVAGALIGAISALGALAFDSYFEQMLQWRGSLVPLSIFALGCLSLVIQPIPLEPCPCYDDVVCFVGAFLGVAIGNWRTNNYFYEDMERLDMVLRRLTSILPSELTWRMSAFWNFMVLRSVRGRLVASLIFAIAPLVAWKVCATPILKTGIPRSYRICKRFVIQRLMGKMSITDSLRLRTQVKSQKGQTRNSKKSTMKPECTLHCTSEERFCIDAPRLVIYIGVGFMGATFSRYLINYYDVKLFKLIV</sequence>
<dbReference type="GO" id="GO:0005789">
    <property type="term" value="C:endoplasmic reticulum membrane"/>
    <property type="evidence" value="ECO:0007669"/>
    <property type="project" value="UniProtKB-SubCell"/>
</dbReference>
<feature type="domain" description="Phosphatidic acid phosphatase type 2/haloperoxidase" evidence="9">
    <location>
        <begin position="81"/>
        <end position="218"/>
    </location>
</feature>
<gene>
    <name evidence="10" type="ORF">MSYG_0485</name>
</gene>
<keyword evidence="5 8" id="KW-1133">Transmembrane helix</keyword>
<feature type="transmembrane region" description="Helical" evidence="8">
    <location>
        <begin position="170"/>
        <end position="193"/>
    </location>
</feature>
<dbReference type="EMBL" id="LT671821">
    <property type="protein sequence ID" value="SHO76150.1"/>
    <property type="molecule type" value="Genomic_DNA"/>
</dbReference>
<dbReference type="SUPFAM" id="SSF48317">
    <property type="entry name" value="Acid phosphatase/Vanadium-dependent haloperoxidase"/>
    <property type="match status" value="1"/>
</dbReference>
<keyword evidence="6 8" id="KW-0472">Membrane</keyword>
<feature type="transmembrane region" description="Helical" evidence="8">
    <location>
        <begin position="53"/>
        <end position="77"/>
    </location>
</feature>
<evidence type="ECO:0000256" key="7">
    <source>
        <dbReference type="ARBA" id="ARBA00038324"/>
    </source>
</evidence>
<dbReference type="SMART" id="SM00014">
    <property type="entry name" value="acidPPc"/>
    <property type="match status" value="1"/>
</dbReference>
<reference evidence="11" key="1">
    <citation type="journal article" date="2017" name="Nucleic Acids Res.">
        <title>Proteogenomics produces comprehensive and highly accurate protein-coding gene annotation in a complete genome assembly of Malassezia sympodialis.</title>
        <authorList>
            <person name="Zhu Y."/>
            <person name="Engstroem P.G."/>
            <person name="Tellgren-Roth C."/>
            <person name="Baudo C.D."/>
            <person name="Kennell J.C."/>
            <person name="Sun S."/>
            <person name="Billmyre R.B."/>
            <person name="Schroeder M.S."/>
            <person name="Andersson A."/>
            <person name="Holm T."/>
            <person name="Sigurgeirsson B."/>
            <person name="Wu G."/>
            <person name="Sankaranarayanan S.R."/>
            <person name="Siddharthan R."/>
            <person name="Sanyal K."/>
            <person name="Lundeberg J."/>
            <person name="Nystedt B."/>
            <person name="Boekhout T."/>
            <person name="Dawson T.L. Jr."/>
            <person name="Heitman J."/>
            <person name="Scheynius A."/>
            <person name="Lehtioe J."/>
        </authorList>
    </citation>
    <scope>NUCLEOTIDE SEQUENCE [LARGE SCALE GENOMIC DNA]</scope>
    <source>
        <strain evidence="11">ATCC 42132</strain>
    </source>
</reference>